<keyword evidence="5 7" id="KW-1133">Transmembrane helix</keyword>
<accession>A0AA38SND4</accession>
<dbReference type="PANTHER" id="PTHR32285">
    <property type="entry name" value="PROTEIN TRICHOME BIREFRINGENCE-LIKE 9-RELATED"/>
    <property type="match status" value="1"/>
</dbReference>
<feature type="domain" description="Trichome birefringence-like C-terminal" evidence="8">
    <location>
        <begin position="173"/>
        <end position="463"/>
    </location>
</feature>
<evidence type="ECO:0000256" key="3">
    <source>
        <dbReference type="ARBA" id="ARBA00022692"/>
    </source>
</evidence>
<dbReference type="GO" id="GO:0016413">
    <property type="term" value="F:O-acetyltransferase activity"/>
    <property type="evidence" value="ECO:0007669"/>
    <property type="project" value="InterPro"/>
</dbReference>
<evidence type="ECO:0000313" key="10">
    <source>
        <dbReference type="EMBL" id="KAJ9545049.1"/>
    </source>
</evidence>
<dbReference type="AlphaFoldDB" id="A0AA38SND4"/>
<dbReference type="InterPro" id="IPR026057">
    <property type="entry name" value="TBL_C"/>
</dbReference>
<dbReference type="PANTHER" id="PTHR32285:SF286">
    <property type="entry name" value="PMR5 DOMAIN, PC-ESTERASE, PROTEIN TRICHOME BIREFRINGENCE-LIKE 34"/>
    <property type="match status" value="1"/>
</dbReference>
<dbReference type="InterPro" id="IPR025846">
    <property type="entry name" value="TBL_N"/>
</dbReference>
<evidence type="ECO:0000256" key="7">
    <source>
        <dbReference type="SAM" id="Phobius"/>
    </source>
</evidence>
<comment type="caution">
    <text evidence="10">The sequence shown here is derived from an EMBL/GenBank/DDBJ whole genome shotgun (WGS) entry which is preliminary data.</text>
</comment>
<keyword evidence="6 7" id="KW-0472">Membrane</keyword>
<evidence type="ECO:0000256" key="6">
    <source>
        <dbReference type="ARBA" id="ARBA00023136"/>
    </source>
</evidence>
<comment type="subcellular location">
    <subcellularLocation>
        <location evidence="1">Membrane</location>
        <topology evidence="1">Single-pass membrane protein</topology>
    </subcellularLocation>
</comment>
<evidence type="ECO:0000259" key="9">
    <source>
        <dbReference type="Pfam" id="PF14416"/>
    </source>
</evidence>
<dbReference type="Pfam" id="PF14416">
    <property type="entry name" value="PMR5N"/>
    <property type="match status" value="1"/>
</dbReference>
<proteinExistence type="inferred from homology"/>
<reference evidence="10" key="1">
    <citation type="submission" date="2023-03" db="EMBL/GenBank/DDBJ databases">
        <title>Chromosome-scale reference genome and RAD-based genetic map of yellow starthistle (Centaurea solstitialis) reveal putative structural variation and QTLs associated with invader traits.</title>
        <authorList>
            <person name="Reatini B."/>
            <person name="Cang F.A."/>
            <person name="Jiang Q."/>
            <person name="Mckibben M.T.W."/>
            <person name="Barker M.S."/>
            <person name="Rieseberg L.H."/>
            <person name="Dlugosch K.M."/>
        </authorList>
    </citation>
    <scope>NUCLEOTIDE SEQUENCE</scope>
    <source>
        <strain evidence="10">CAN-66</strain>
        <tissue evidence="10">Leaf</tissue>
    </source>
</reference>
<dbReference type="Pfam" id="PF13839">
    <property type="entry name" value="PC-Esterase"/>
    <property type="match status" value="1"/>
</dbReference>
<keyword evidence="3 7" id="KW-0812">Transmembrane</keyword>
<dbReference type="GO" id="GO:0016020">
    <property type="term" value="C:membrane"/>
    <property type="evidence" value="ECO:0007669"/>
    <property type="project" value="UniProtKB-SubCell"/>
</dbReference>
<evidence type="ECO:0000313" key="11">
    <source>
        <dbReference type="Proteomes" id="UP001172457"/>
    </source>
</evidence>
<evidence type="ECO:0000256" key="5">
    <source>
        <dbReference type="ARBA" id="ARBA00022989"/>
    </source>
</evidence>
<keyword evidence="11" id="KW-1185">Reference proteome</keyword>
<dbReference type="EMBL" id="JARYMX010000006">
    <property type="protein sequence ID" value="KAJ9545049.1"/>
    <property type="molecule type" value="Genomic_DNA"/>
</dbReference>
<comment type="similarity">
    <text evidence="2">Belongs to the PC-esterase family. TBL subfamily.</text>
</comment>
<organism evidence="10 11">
    <name type="scientific">Centaurea solstitialis</name>
    <name type="common">yellow star-thistle</name>
    <dbReference type="NCBI Taxonomy" id="347529"/>
    <lineage>
        <taxon>Eukaryota</taxon>
        <taxon>Viridiplantae</taxon>
        <taxon>Streptophyta</taxon>
        <taxon>Embryophyta</taxon>
        <taxon>Tracheophyta</taxon>
        <taxon>Spermatophyta</taxon>
        <taxon>Magnoliopsida</taxon>
        <taxon>eudicotyledons</taxon>
        <taxon>Gunneridae</taxon>
        <taxon>Pentapetalae</taxon>
        <taxon>asterids</taxon>
        <taxon>campanulids</taxon>
        <taxon>Asterales</taxon>
        <taxon>Asteraceae</taxon>
        <taxon>Carduoideae</taxon>
        <taxon>Cardueae</taxon>
        <taxon>Centaureinae</taxon>
        <taxon>Centaurea</taxon>
    </lineage>
</organism>
<protein>
    <recommendedName>
        <fullName evidence="12">Trichome birefringence-like N-terminal domain-containing protein</fullName>
    </recommendedName>
</protein>
<evidence type="ECO:0000256" key="4">
    <source>
        <dbReference type="ARBA" id="ARBA00022968"/>
    </source>
</evidence>
<name>A0AA38SND4_9ASTR</name>
<keyword evidence="4" id="KW-0735">Signal-anchor</keyword>
<evidence type="ECO:0000256" key="1">
    <source>
        <dbReference type="ARBA" id="ARBA00004167"/>
    </source>
</evidence>
<evidence type="ECO:0000259" key="8">
    <source>
        <dbReference type="Pfam" id="PF13839"/>
    </source>
</evidence>
<feature type="domain" description="Trichome birefringence-like N-terminal" evidence="9">
    <location>
        <begin position="92"/>
        <end position="120"/>
    </location>
</feature>
<dbReference type="InterPro" id="IPR029962">
    <property type="entry name" value="TBL"/>
</dbReference>
<sequence length="468" mass="54292">MGKKHHSMESWDTKTMFHCSIIMFFLCGVATLTFYRNNSNQEFGATSSNVKITLTTTDAITNPNIDTDTNSNAQVFDHQIRLKIAPLSLTDTCDLFSGKWVHDNQSHYPLYNEDECPYLHGWRGFDPRLVQKGQRPYRPHLRYPALDWSSGRFRGESMGWPSGQLMARGRCPFDGKAIVERLRGIRLLFVGDSVNRNQWNSMMCMLHSSIPGKKRVSMGALNGTLYSFRASDYNISIDYYWAPMLVESNGDDPSNHRHDHRTIRLKSIEKHAKHWVDADILVFNTYLWWRLPLIKLLKSNGSLLGRPNQMYYEVDNIRAYKMVLQTWSRWVRTHIDHSKTKMFFMGLTATHSRATDWGGNKNEGCYGEIEPVMDDQFWESGTDQKMLRILESLLNKLQSKGVNVKLINITQLTQCRKDAHPSVHRKLWRPLTEDQKRNPQRASDCTHWCLPGVPDIWNELLLAYIFPA</sequence>
<evidence type="ECO:0000256" key="2">
    <source>
        <dbReference type="ARBA" id="ARBA00007727"/>
    </source>
</evidence>
<gene>
    <name evidence="10" type="ORF">OSB04_024756</name>
</gene>
<feature type="transmembrane region" description="Helical" evidence="7">
    <location>
        <begin position="15"/>
        <end position="35"/>
    </location>
</feature>
<dbReference type="GO" id="GO:0005794">
    <property type="term" value="C:Golgi apparatus"/>
    <property type="evidence" value="ECO:0007669"/>
    <property type="project" value="TreeGrafter"/>
</dbReference>
<dbReference type="Proteomes" id="UP001172457">
    <property type="component" value="Chromosome 6"/>
</dbReference>
<evidence type="ECO:0008006" key="12">
    <source>
        <dbReference type="Google" id="ProtNLM"/>
    </source>
</evidence>